<dbReference type="SUPFAM" id="SSF82866">
    <property type="entry name" value="Multidrug efflux transporter AcrB transmembrane domain"/>
    <property type="match status" value="1"/>
</dbReference>
<proteinExistence type="predicted"/>
<feature type="transmembrane region" description="Helical" evidence="9">
    <location>
        <begin position="266"/>
        <end position="289"/>
    </location>
</feature>
<evidence type="ECO:0000256" key="8">
    <source>
        <dbReference type="ARBA" id="ARBA00023136"/>
    </source>
</evidence>
<dbReference type="SUPFAM" id="SSF69593">
    <property type="entry name" value="Glycerol-3-phosphate (1)-acyltransferase"/>
    <property type="match status" value="1"/>
</dbReference>
<feature type="domain" description="Membrane transport protein MMPL" evidence="10">
    <location>
        <begin position="147"/>
        <end position="292"/>
    </location>
</feature>
<evidence type="ECO:0000256" key="2">
    <source>
        <dbReference type="ARBA" id="ARBA00022448"/>
    </source>
</evidence>
<dbReference type="InterPro" id="IPR004869">
    <property type="entry name" value="MMPL_dom"/>
</dbReference>
<feature type="transmembrane region" description="Helical" evidence="9">
    <location>
        <begin position="199"/>
        <end position="220"/>
    </location>
</feature>
<name>A0A382IN32_9ZZZZ</name>
<keyword evidence="3" id="KW-1003">Cell membrane</keyword>
<evidence type="ECO:0000256" key="9">
    <source>
        <dbReference type="SAM" id="Phobius"/>
    </source>
</evidence>
<dbReference type="GO" id="GO:0015031">
    <property type="term" value="P:protein transport"/>
    <property type="evidence" value="ECO:0007669"/>
    <property type="project" value="UniProtKB-KW"/>
</dbReference>
<evidence type="ECO:0000256" key="6">
    <source>
        <dbReference type="ARBA" id="ARBA00022989"/>
    </source>
</evidence>
<dbReference type="PANTHER" id="PTHR30081">
    <property type="entry name" value="PROTEIN-EXPORT MEMBRANE PROTEIN SEC"/>
    <property type="match status" value="1"/>
</dbReference>
<dbReference type="Pfam" id="PF03176">
    <property type="entry name" value="MMPL"/>
    <property type="match status" value="1"/>
</dbReference>
<keyword evidence="7" id="KW-0811">Translocation</keyword>
<feature type="transmembrane region" description="Helical" evidence="9">
    <location>
        <begin position="310"/>
        <end position="334"/>
    </location>
</feature>
<keyword evidence="4 9" id="KW-0812">Transmembrane</keyword>
<sequence length="441" mass="49869">LKQLKANADIINFSSIGALIQSEVTQKKNIAKWNLFWTPEIIDNTKYNLIESGRLLGFKPETFNLFYSFLSSDFKPLKSQDYKALKMFSIDDYISTKESFTTITTTVKIQNSNTKKIVEVFKENPNIIVIDRKQMNETLLGNLKNDFNSLIGYSLVVVLLILLLFYRSFSLTLITSIPICLTWLLTIGAMGAFNVEFNIFNVIIAAFIFGLCIDYSIFITNGLLHEYRISKRKFLTAKTSIFLSVITTILGFGVLIFAKHPALNSISVVSIIGILSAIAISFTIQPLLFKLFIGSDSRRPTTLRQLIHSFLSFFYFGIGSLLLSIFSITLIRIIPVSKNYKMGLYHKLVSKFMKSVLYTNSFVSKKIFNSNGSITKQSIIIANHTSFLDILAIGMLHSKIIFLVNDWVYNSPFFGKVAQLIGHYPLSSGIEKGIPYLRKKV</sequence>
<evidence type="ECO:0000259" key="10">
    <source>
        <dbReference type="Pfam" id="PF03176"/>
    </source>
</evidence>
<feature type="transmembrane region" description="Helical" evidence="9">
    <location>
        <begin position="173"/>
        <end position="193"/>
    </location>
</feature>
<feature type="non-terminal residue" evidence="11">
    <location>
        <position position="441"/>
    </location>
</feature>
<dbReference type="EMBL" id="UINC01068192">
    <property type="protein sequence ID" value="SVC00617.1"/>
    <property type="molecule type" value="Genomic_DNA"/>
</dbReference>
<evidence type="ECO:0000256" key="7">
    <source>
        <dbReference type="ARBA" id="ARBA00023010"/>
    </source>
</evidence>
<keyword evidence="8 9" id="KW-0472">Membrane</keyword>
<organism evidence="11">
    <name type="scientific">marine metagenome</name>
    <dbReference type="NCBI Taxonomy" id="408172"/>
    <lineage>
        <taxon>unclassified sequences</taxon>
        <taxon>metagenomes</taxon>
        <taxon>ecological metagenomes</taxon>
    </lineage>
</organism>
<feature type="non-terminal residue" evidence="11">
    <location>
        <position position="1"/>
    </location>
</feature>
<accession>A0A382IN32</accession>
<keyword evidence="2" id="KW-0813">Transport</keyword>
<keyword evidence="5" id="KW-0653">Protein transport</keyword>
<comment type="subcellular location">
    <subcellularLocation>
        <location evidence="1">Membrane</location>
        <topology evidence="1">Multi-pass membrane protein</topology>
    </subcellularLocation>
</comment>
<keyword evidence="6 9" id="KW-1133">Transmembrane helix</keyword>
<evidence type="ECO:0000256" key="3">
    <source>
        <dbReference type="ARBA" id="ARBA00022475"/>
    </source>
</evidence>
<protein>
    <recommendedName>
        <fullName evidence="10">Membrane transport protein MMPL domain-containing protein</fullName>
    </recommendedName>
</protein>
<evidence type="ECO:0000256" key="1">
    <source>
        <dbReference type="ARBA" id="ARBA00004141"/>
    </source>
</evidence>
<reference evidence="11" key="1">
    <citation type="submission" date="2018-05" db="EMBL/GenBank/DDBJ databases">
        <authorList>
            <person name="Lanie J.A."/>
            <person name="Ng W.-L."/>
            <person name="Kazmierczak K.M."/>
            <person name="Andrzejewski T.M."/>
            <person name="Davidsen T.M."/>
            <person name="Wayne K.J."/>
            <person name="Tettelin H."/>
            <person name="Glass J.I."/>
            <person name="Rusch D."/>
            <person name="Podicherti R."/>
            <person name="Tsui H.-C.T."/>
            <person name="Winkler M.E."/>
        </authorList>
    </citation>
    <scope>NUCLEOTIDE SEQUENCE</scope>
</reference>
<dbReference type="AlphaFoldDB" id="A0A382IN32"/>
<dbReference type="GO" id="GO:0005886">
    <property type="term" value="C:plasma membrane"/>
    <property type="evidence" value="ECO:0007669"/>
    <property type="project" value="TreeGrafter"/>
</dbReference>
<dbReference type="InterPro" id="IPR022813">
    <property type="entry name" value="SecD/SecF_arch_bac"/>
</dbReference>
<evidence type="ECO:0000256" key="5">
    <source>
        <dbReference type="ARBA" id="ARBA00022927"/>
    </source>
</evidence>
<dbReference type="Gene3D" id="1.20.1640.10">
    <property type="entry name" value="Multidrug efflux transporter AcrB transmembrane domain"/>
    <property type="match status" value="1"/>
</dbReference>
<gene>
    <name evidence="11" type="ORF">METZ01_LOCUS253471</name>
</gene>
<evidence type="ECO:0000256" key="4">
    <source>
        <dbReference type="ARBA" id="ARBA00022692"/>
    </source>
</evidence>
<feature type="transmembrane region" description="Helical" evidence="9">
    <location>
        <begin position="241"/>
        <end position="260"/>
    </location>
</feature>
<evidence type="ECO:0000313" key="11">
    <source>
        <dbReference type="EMBL" id="SVC00617.1"/>
    </source>
</evidence>
<feature type="transmembrane region" description="Helical" evidence="9">
    <location>
        <begin position="147"/>
        <end position="166"/>
    </location>
</feature>
<dbReference type="PANTHER" id="PTHR30081:SF8">
    <property type="entry name" value="PROTEIN TRANSLOCASE SUBUNIT SECF"/>
    <property type="match status" value="1"/>
</dbReference>